<dbReference type="PIRSF" id="PIRSF000463">
    <property type="entry name" value="GlgB"/>
    <property type="match status" value="1"/>
</dbReference>
<dbReference type="InterPro" id="IPR044143">
    <property type="entry name" value="GlgB_N_E_set_prok"/>
</dbReference>
<keyword evidence="5 10" id="KW-0321">Glycogen metabolism</keyword>
<dbReference type="InterPro" id="IPR006407">
    <property type="entry name" value="GlgB"/>
</dbReference>
<dbReference type="SMART" id="SM00642">
    <property type="entry name" value="Aamy"/>
    <property type="match status" value="1"/>
</dbReference>
<dbReference type="InterPro" id="IPR004193">
    <property type="entry name" value="Glyco_hydro_13_N"/>
</dbReference>
<dbReference type="Gene3D" id="2.60.40.10">
    <property type="entry name" value="Immunoglobulins"/>
    <property type="match status" value="1"/>
</dbReference>
<dbReference type="FunFam" id="2.60.40.1180:FF:000002">
    <property type="entry name" value="1,4-alpha-glucan branching enzyme GlgB"/>
    <property type="match status" value="1"/>
</dbReference>
<evidence type="ECO:0000256" key="1">
    <source>
        <dbReference type="ARBA" id="ARBA00000826"/>
    </source>
</evidence>
<dbReference type="GO" id="GO:0005829">
    <property type="term" value="C:cytosol"/>
    <property type="evidence" value="ECO:0007669"/>
    <property type="project" value="TreeGrafter"/>
</dbReference>
<dbReference type="InterPro" id="IPR054169">
    <property type="entry name" value="GlgB_N"/>
</dbReference>
<dbReference type="Pfam" id="PF02922">
    <property type="entry name" value="CBM_48"/>
    <property type="match status" value="1"/>
</dbReference>
<dbReference type="NCBIfam" id="NF003811">
    <property type="entry name" value="PRK05402.1"/>
    <property type="match status" value="1"/>
</dbReference>
<dbReference type="EMBL" id="FQZF01000021">
    <property type="protein sequence ID" value="SHJ81125.1"/>
    <property type="molecule type" value="Genomic_DNA"/>
</dbReference>
<dbReference type="RefSeq" id="WP_073136931.1">
    <property type="nucleotide sequence ID" value="NZ_FQZF01000021.1"/>
</dbReference>
<feature type="active site" description="Proton donor" evidence="10 11">
    <location>
        <position position="446"/>
    </location>
</feature>
<name>A0A1M6MCG0_9PROT</name>
<organism evidence="13 14">
    <name type="scientific">Muricoccus roseus</name>
    <dbReference type="NCBI Taxonomy" id="198092"/>
    <lineage>
        <taxon>Bacteria</taxon>
        <taxon>Pseudomonadati</taxon>
        <taxon>Pseudomonadota</taxon>
        <taxon>Alphaproteobacteria</taxon>
        <taxon>Acetobacterales</taxon>
        <taxon>Roseomonadaceae</taxon>
        <taxon>Muricoccus</taxon>
    </lineage>
</organism>
<dbReference type="GO" id="GO:0004553">
    <property type="term" value="F:hydrolase activity, hydrolyzing O-glycosyl compounds"/>
    <property type="evidence" value="ECO:0007669"/>
    <property type="project" value="InterPro"/>
</dbReference>
<keyword evidence="9 10" id="KW-0119">Carbohydrate metabolism</keyword>
<evidence type="ECO:0000256" key="11">
    <source>
        <dbReference type="PIRSR" id="PIRSR000463-1"/>
    </source>
</evidence>
<dbReference type="InterPro" id="IPR013783">
    <property type="entry name" value="Ig-like_fold"/>
</dbReference>
<keyword evidence="8 10" id="KW-0320">Glycogen biosynthesis</keyword>
<dbReference type="SUPFAM" id="SSF81296">
    <property type="entry name" value="E set domains"/>
    <property type="match status" value="2"/>
</dbReference>
<keyword evidence="6 10" id="KW-0328">Glycosyltransferase</keyword>
<dbReference type="InterPro" id="IPR014756">
    <property type="entry name" value="Ig_E-set"/>
</dbReference>
<evidence type="ECO:0000256" key="3">
    <source>
        <dbReference type="ARBA" id="ARBA00004964"/>
    </source>
</evidence>
<dbReference type="NCBIfam" id="NF008967">
    <property type="entry name" value="PRK12313.1"/>
    <property type="match status" value="1"/>
</dbReference>
<proteinExistence type="inferred from homology"/>
<dbReference type="EC" id="2.4.1.18" evidence="10"/>
<feature type="domain" description="Glycosyl hydrolase family 13 catalytic" evidence="12">
    <location>
        <begin position="236"/>
        <end position="603"/>
    </location>
</feature>
<dbReference type="Pfam" id="PF00128">
    <property type="entry name" value="Alpha-amylase"/>
    <property type="match status" value="1"/>
</dbReference>
<evidence type="ECO:0000256" key="9">
    <source>
        <dbReference type="ARBA" id="ARBA00023277"/>
    </source>
</evidence>
<evidence type="ECO:0000256" key="8">
    <source>
        <dbReference type="ARBA" id="ARBA00023056"/>
    </source>
</evidence>
<evidence type="ECO:0000256" key="2">
    <source>
        <dbReference type="ARBA" id="ARBA00002953"/>
    </source>
</evidence>
<dbReference type="GO" id="GO:0005978">
    <property type="term" value="P:glycogen biosynthetic process"/>
    <property type="evidence" value="ECO:0007669"/>
    <property type="project" value="UniProtKB-UniRule"/>
</dbReference>
<dbReference type="SUPFAM" id="SSF51445">
    <property type="entry name" value="(Trans)glycosidases"/>
    <property type="match status" value="1"/>
</dbReference>
<reference evidence="13 14" key="1">
    <citation type="submission" date="2016-11" db="EMBL/GenBank/DDBJ databases">
        <authorList>
            <person name="Jaros S."/>
            <person name="Januszkiewicz K."/>
            <person name="Wedrychowicz H."/>
        </authorList>
    </citation>
    <scope>NUCLEOTIDE SEQUENCE [LARGE SCALE GENOMIC DNA]</scope>
    <source>
        <strain evidence="13 14">DSM 14916</strain>
    </source>
</reference>
<dbReference type="InterPro" id="IPR037439">
    <property type="entry name" value="Branching_enzy"/>
</dbReference>
<dbReference type="PANTHER" id="PTHR43651:SF3">
    <property type="entry name" value="1,4-ALPHA-GLUCAN-BRANCHING ENZYME"/>
    <property type="match status" value="1"/>
</dbReference>
<dbReference type="CDD" id="cd11322">
    <property type="entry name" value="AmyAc_Glg_BE"/>
    <property type="match status" value="1"/>
</dbReference>
<evidence type="ECO:0000256" key="10">
    <source>
        <dbReference type="HAMAP-Rule" id="MF_00685"/>
    </source>
</evidence>
<evidence type="ECO:0000256" key="4">
    <source>
        <dbReference type="ARBA" id="ARBA00009000"/>
    </source>
</evidence>
<dbReference type="OrthoDB" id="9800174at2"/>
<dbReference type="AlphaFoldDB" id="A0A1M6MCG0"/>
<protein>
    <recommendedName>
        <fullName evidence="10">1,4-alpha-glucan branching enzyme GlgB</fullName>
        <ecNumber evidence="10">2.4.1.18</ecNumber>
    </recommendedName>
    <alternativeName>
        <fullName evidence="10">1,4-alpha-D-glucan:1,4-alpha-D-glucan 6-glucosyl-transferase</fullName>
    </alternativeName>
    <alternativeName>
        <fullName evidence="10">Alpha-(1-&gt;4)-glucan branching enzyme</fullName>
    </alternativeName>
    <alternativeName>
        <fullName evidence="10">Glycogen branching enzyme</fullName>
        <shortName evidence="10">BE</shortName>
    </alternativeName>
</protein>
<dbReference type="HAMAP" id="MF_00685">
    <property type="entry name" value="GlgB"/>
    <property type="match status" value="1"/>
</dbReference>
<dbReference type="UniPathway" id="UPA00164"/>
<dbReference type="InterPro" id="IPR013780">
    <property type="entry name" value="Glyco_hydro_b"/>
</dbReference>
<dbReference type="FunFam" id="2.60.40.10:FF:000169">
    <property type="entry name" value="1,4-alpha-glucan branching enzyme GlgB"/>
    <property type="match status" value="1"/>
</dbReference>
<evidence type="ECO:0000259" key="12">
    <source>
        <dbReference type="SMART" id="SM00642"/>
    </source>
</evidence>
<comment type="subunit">
    <text evidence="10">Monomer.</text>
</comment>
<dbReference type="GO" id="GO:0003844">
    <property type="term" value="F:1,4-alpha-glucan branching enzyme activity"/>
    <property type="evidence" value="ECO:0007669"/>
    <property type="project" value="UniProtKB-UniRule"/>
</dbReference>
<dbReference type="Gene3D" id="2.60.40.1180">
    <property type="entry name" value="Golgi alpha-mannosidase II"/>
    <property type="match status" value="1"/>
</dbReference>
<comment type="function">
    <text evidence="2 10">Catalyzes the formation of the alpha-1,6-glucosidic linkages in glycogen by scission of a 1,4-alpha-linked oligosaccharide from growing alpha-1,4-glucan chains and the subsequent attachment of the oligosaccharide to the alpha-1,6 position.</text>
</comment>
<comment type="similarity">
    <text evidence="4 10">Belongs to the glycosyl hydrolase 13 family. GlgB subfamily.</text>
</comment>
<gene>
    <name evidence="10" type="primary">glgB</name>
    <name evidence="13" type="ORF">SAMN02745194_03433</name>
</gene>
<keyword evidence="7 10" id="KW-0808">Transferase</keyword>
<dbReference type="Pfam" id="PF22019">
    <property type="entry name" value="GlgB_N"/>
    <property type="match status" value="1"/>
</dbReference>
<dbReference type="STRING" id="198092.SAMN02745194_03433"/>
<dbReference type="SUPFAM" id="SSF51011">
    <property type="entry name" value="Glycosyl hydrolase domain"/>
    <property type="match status" value="1"/>
</dbReference>
<dbReference type="InterPro" id="IPR006048">
    <property type="entry name" value="A-amylase/branching_C"/>
</dbReference>
<dbReference type="PANTHER" id="PTHR43651">
    <property type="entry name" value="1,4-ALPHA-GLUCAN-BRANCHING ENZYME"/>
    <property type="match status" value="1"/>
</dbReference>
<evidence type="ECO:0000313" key="14">
    <source>
        <dbReference type="Proteomes" id="UP000184387"/>
    </source>
</evidence>
<feature type="active site" description="Nucleophile" evidence="10 11">
    <location>
        <position position="393"/>
    </location>
</feature>
<comment type="catalytic activity">
    <reaction evidence="1 10">
        <text>Transfers a segment of a (1-&gt;4)-alpha-D-glucan chain to a primary hydroxy group in a similar glucan chain.</text>
        <dbReference type="EC" id="2.4.1.18"/>
    </reaction>
</comment>
<dbReference type="InterPro" id="IPR017853">
    <property type="entry name" value="GH"/>
</dbReference>
<dbReference type="Pfam" id="PF02806">
    <property type="entry name" value="Alpha-amylase_C"/>
    <property type="match status" value="1"/>
</dbReference>
<keyword evidence="14" id="KW-1185">Reference proteome</keyword>
<dbReference type="InterPro" id="IPR006047">
    <property type="entry name" value="GH13_cat_dom"/>
</dbReference>
<evidence type="ECO:0000313" key="13">
    <source>
        <dbReference type="EMBL" id="SHJ81125.1"/>
    </source>
</evidence>
<evidence type="ECO:0000256" key="7">
    <source>
        <dbReference type="ARBA" id="ARBA00022679"/>
    </source>
</evidence>
<dbReference type="GO" id="GO:0043169">
    <property type="term" value="F:cation binding"/>
    <property type="evidence" value="ECO:0007669"/>
    <property type="project" value="InterPro"/>
</dbReference>
<accession>A0A1M6MCG0</accession>
<evidence type="ECO:0000256" key="5">
    <source>
        <dbReference type="ARBA" id="ARBA00022600"/>
    </source>
</evidence>
<dbReference type="Proteomes" id="UP000184387">
    <property type="component" value="Unassembled WGS sequence"/>
</dbReference>
<dbReference type="FunFam" id="3.20.20.80:FF:000003">
    <property type="entry name" value="1,4-alpha-glucan branching enzyme GlgB"/>
    <property type="match status" value="1"/>
</dbReference>
<dbReference type="NCBIfam" id="TIGR01515">
    <property type="entry name" value="branching_enzym"/>
    <property type="match status" value="1"/>
</dbReference>
<evidence type="ECO:0000256" key="6">
    <source>
        <dbReference type="ARBA" id="ARBA00022676"/>
    </source>
</evidence>
<sequence>MNDAIQAIVEGRHGDPFAVLGPHDGVVRSFLPGALSVEAVPRGGAPVALRQVHDHGMWEGEVTTPYTLRITWPGGVQETEDPYSFGLLLGDMDIYLFGEGRHREMGQVFGAQAMEVDGVPGVRFAVWAPNARRVSVVGGFNAWDGRRHPMRLRGASGIWELFLPRLGPGEHYKYEILGAHGGVLPLKADPVAGQAELAPGTASIVTKPAAHPWNDASWMSRRAGLQAVEAPISIYEVHPTSWWHAENGAAPDWDGVAARLIPYVVGMGFTHVELLPIMEHPFGGSWGYQPLGLFAPTARFGTPEGFSRFVDRCHEAGIGVILDWVPAHFPSDPHGLGQFDGTALYEHADPREGFHKDWNTLIYNFGRNEVRGFLIASALHWLEHYHVDGLRVDAVASMLYRDYSRNAGEWIPNQYGGRENLEAVGFIKELNEVVRERCPGAIMVAEESTAWPGVSAPVSEGGLGFHYKWNMGWMHDSLHYMQEDPVNRRWHHGQMTFGLVYAFSEKFMLPLSHDEVVHGKGSLLRKMPGDDWQKHANLRAYLGFMWTHPGKKLLFMGIELAQPTEWNHDAQLPWHLLDQPRHRGMQALVRDLNKAYREVPALHEKDADPSGFAWVVGDDAANSVYAFLRFGADGRPALVVCNLTPVPRYDYRIGVPWGGWWKEVLNTDAAVYGGSGIGNAGGAQAREEPSHGQPASLNLMLPPLATLIFTP</sequence>
<dbReference type="Gene3D" id="3.20.20.80">
    <property type="entry name" value="Glycosidases"/>
    <property type="match status" value="1"/>
</dbReference>
<dbReference type="CDD" id="cd02855">
    <property type="entry name" value="E_set_GBE_prok_N"/>
    <property type="match status" value="1"/>
</dbReference>
<comment type="pathway">
    <text evidence="3 10">Glycan biosynthesis; glycogen biosynthesis.</text>
</comment>